<protein>
    <submittedName>
        <fullName evidence="1">ARAD1C07700p</fullName>
    </submittedName>
</protein>
<gene>
    <name evidence="1" type="ORF">GNLVRS02_ARAD1C07700g</name>
</gene>
<dbReference type="AlphaFoldDB" id="A0A060T5T4"/>
<sequence>MPKNKNKPLCPIGSHIRHVTVKLYLKSDDDYDIPRMIEAYENLLVRVVEHTPGLKSIKLLCILDLIDVRHYDFPNTSLQRSQTGMDTLIASALNCVPAHIHTEVALAMSAVCLDGRLVSFRYADWEFVWGYAIQFGKPHQRAMILEWPRIIAKVWGMVDSLDISATTIPDEGHVYWGVRQVPEECISNWHIDYFFDHMIPGPFLTLQFPNGFPAQLKKLHLRNPLIINCIAVLHFLRDCQHLKDLSLFVVFNLEKAHKGHGLPPALETLELFESGGTILPTRYAGLRQFRYTFIGEPNVANMSTVRKFIEYSHIPQLELNFVSSSDFVEATAHSVVRLFFRLQKIWVGTCYRR</sequence>
<dbReference type="EMBL" id="HG937693">
    <property type="protein sequence ID" value="CDP34232.1"/>
    <property type="molecule type" value="Genomic_DNA"/>
</dbReference>
<accession>A0A060T5T4</accession>
<organism evidence="1">
    <name type="scientific">Blastobotrys adeninivorans</name>
    <name type="common">Yeast</name>
    <name type="synonym">Arxula adeninivorans</name>
    <dbReference type="NCBI Taxonomy" id="409370"/>
    <lineage>
        <taxon>Eukaryota</taxon>
        <taxon>Fungi</taxon>
        <taxon>Dikarya</taxon>
        <taxon>Ascomycota</taxon>
        <taxon>Saccharomycotina</taxon>
        <taxon>Dipodascomycetes</taxon>
        <taxon>Dipodascales</taxon>
        <taxon>Trichomonascaceae</taxon>
        <taxon>Blastobotrys</taxon>
    </lineage>
</organism>
<name>A0A060T5T4_BLAAD</name>
<reference evidence="1" key="1">
    <citation type="submission" date="2014-02" db="EMBL/GenBank/DDBJ databases">
        <authorList>
            <person name="Genoscope - CEA"/>
        </authorList>
    </citation>
    <scope>NUCLEOTIDE SEQUENCE</scope>
    <source>
        <strain evidence="1">LS3</strain>
    </source>
</reference>
<proteinExistence type="predicted"/>
<dbReference type="PhylomeDB" id="A0A060T5T4"/>
<reference evidence="1" key="2">
    <citation type="submission" date="2014-06" db="EMBL/GenBank/DDBJ databases">
        <title>The complete genome of Blastobotrys (Arxula) adeninivorans LS3 - a yeast of biotechnological interest.</title>
        <authorList>
            <person name="Kunze G."/>
            <person name="Gaillardin C."/>
            <person name="Czernicka M."/>
            <person name="Durrens P."/>
            <person name="Martin T."/>
            <person name="Boer E."/>
            <person name="Gabaldon T."/>
            <person name="Cruz J."/>
            <person name="Talla E."/>
            <person name="Marck C."/>
            <person name="Goffeau A."/>
            <person name="Barbe V."/>
            <person name="Baret P."/>
            <person name="Baronian K."/>
            <person name="Beier S."/>
            <person name="Bleykasten C."/>
            <person name="Bode R."/>
            <person name="Casaregola S."/>
            <person name="Despons L."/>
            <person name="Fairhead C."/>
            <person name="Giersberg M."/>
            <person name="Gierski P."/>
            <person name="Hahnel U."/>
            <person name="Hartmann A."/>
            <person name="Jankowska D."/>
            <person name="Jubin C."/>
            <person name="Jung P."/>
            <person name="Lafontaine I."/>
            <person name="Leh-Louis V."/>
            <person name="Lemaire M."/>
            <person name="Marcet-Houben M."/>
            <person name="Mascher M."/>
            <person name="Morel G."/>
            <person name="Richard G.-F."/>
            <person name="Riechen J."/>
            <person name="Sacerdot C."/>
            <person name="Sarkar A."/>
            <person name="Savel G."/>
            <person name="Schacherer J."/>
            <person name="Sherman D."/>
            <person name="Straub M.-L."/>
            <person name="Stein N."/>
            <person name="Thierry A."/>
            <person name="Trautwein-Schult A."/>
            <person name="Westhof E."/>
            <person name="Worch S."/>
            <person name="Dujon B."/>
            <person name="Souciet J.-L."/>
            <person name="Wincker P."/>
            <person name="Scholz U."/>
            <person name="Neuveglise N."/>
        </authorList>
    </citation>
    <scope>NUCLEOTIDE SEQUENCE</scope>
    <source>
        <strain evidence="1">LS3</strain>
    </source>
</reference>
<evidence type="ECO:0000313" key="1">
    <source>
        <dbReference type="EMBL" id="CDP34232.1"/>
    </source>
</evidence>